<protein>
    <recommendedName>
        <fullName evidence="2">Polypyrimidine tract-binding protein 1</fullName>
    </recommendedName>
</protein>
<dbReference type="OrthoDB" id="296632at2759"/>
<evidence type="ECO:0000256" key="6">
    <source>
        <dbReference type="ARBA" id="ARBA00022664"/>
    </source>
</evidence>
<evidence type="ECO:0000256" key="7">
    <source>
        <dbReference type="ARBA" id="ARBA00022737"/>
    </source>
</evidence>
<dbReference type="NCBIfam" id="TIGR01649">
    <property type="entry name" value="hnRNP-L_PTB"/>
    <property type="match status" value="1"/>
</dbReference>
<dbReference type="EMBL" id="JAGFMF010011614">
    <property type="protein sequence ID" value="KAG8519223.1"/>
    <property type="molecule type" value="Genomic_DNA"/>
</dbReference>
<reference evidence="18" key="1">
    <citation type="journal article" date="2021" name="Evol. Appl.">
        <title>The genome of the Pyrenean desman and the effects of bottlenecks and inbreeding on the genomic landscape of an endangered species.</title>
        <authorList>
            <person name="Escoda L."/>
            <person name="Castresana J."/>
        </authorList>
    </citation>
    <scope>NUCLEOTIDE SEQUENCE</scope>
    <source>
        <strain evidence="18">IBE-C5619</strain>
    </source>
</reference>
<feature type="domain" description="RRM" evidence="17">
    <location>
        <begin position="648"/>
        <end position="723"/>
    </location>
</feature>
<dbReference type="InterPro" id="IPR055204">
    <property type="entry name" value="HNRNPL_RRM"/>
</dbReference>
<dbReference type="FunFam" id="3.30.70.330:FF:000341">
    <property type="entry name" value="Hephaestus, isoform C"/>
    <property type="match status" value="1"/>
</dbReference>
<dbReference type="Pfam" id="PF22976">
    <property type="entry name" value="RRM_10"/>
    <property type="match status" value="1"/>
</dbReference>
<keyword evidence="13" id="KW-0539">Nucleus</keyword>
<name>A0A8J6AEC9_GALPY</name>
<dbReference type="CDD" id="cd12693">
    <property type="entry name" value="RRM2_PTBP1_like"/>
    <property type="match status" value="1"/>
</dbReference>
<feature type="domain" description="RRM" evidence="17">
    <location>
        <begin position="181"/>
        <end position="265"/>
    </location>
</feature>
<dbReference type="Proteomes" id="UP000700334">
    <property type="component" value="Unassembled WGS sequence"/>
</dbReference>
<dbReference type="InterPro" id="IPR000504">
    <property type="entry name" value="RRM_dom"/>
</dbReference>
<keyword evidence="19" id="KW-1185">Reference proteome</keyword>
<dbReference type="CDD" id="cd12701">
    <property type="entry name" value="RRM4_PTBP1"/>
    <property type="match status" value="1"/>
</dbReference>
<keyword evidence="11" id="KW-0010">Activator</keyword>
<proteinExistence type="predicted"/>
<dbReference type="GO" id="GO:0003723">
    <property type="term" value="F:RNA binding"/>
    <property type="evidence" value="ECO:0007669"/>
    <property type="project" value="UniProtKB-UniRule"/>
</dbReference>
<dbReference type="InterPro" id="IPR035979">
    <property type="entry name" value="RBD_domain_sf"/>
</dbReference>
<keyword evidence="6" id="KW-0507">mRNA processing</keyword>
<sequence length="725" mass="78083">MSVLGRLDARDTMPWPGNAEACILNREEAGSSFFTMETSVNSQNETEHYLMSAEVTWPGALLGVGVAAGYSDDKGLYDLGASGFFYLDSGFSSVPSLLQRGSDELFSTCVTNGPFIMSSNSASTGNFHHSLQAPCVTSPILRRDGLTYGRCFVTNPHRFSANGNDSKKFKGDNRSAGVPSRVIHIRKLPSDVTEGEVISLGLPFGKVTNLLMLKGKNQAFIEMNTEEAANTMVNYYTSVTPVLRGQPIYIQFSNHKELKTDSSPNQAVRDLSGGQGGACGGPADLGFIALLPTPQRAQAALQAVNSVQSGNLALAASAAAVDAGMAIAGQSPVLRIIVENLFYPVTLDVLHQIFSKFGTVLKIITFTKNNQFQALLQYADPVSAQHAKLSLDGQNIYNACCTLRIDFSKLTSLNVKYNNDKSRDYTRPDLPSGDSQPSLDQTMAAAFGLSVPNVHGALAPLAIPSAAAAAAAAGRIAIPGLAGTGNSVLLVSNLNPEVRSVLSARGPALCPQDVVQTGQHLQQVVRRPVSRLQRVTPQSLFILFVPLSCAFEGVYGDVQRVKILFNKKENALVQMADGSQAQLAMSHLNGHKLHGKPVRITLSKHQNVQLPREGQEDQGLTKDYGNSPLHRFKKPGSKNFQNIFPPSATLHLSNIPPSISEEDLKVLFSSNGGIVKGFKFFQKDRKMALIQMGSVEEAIQALIDLHNHDLGENHHLRVSFSKSTI</sequence>
<dbReference type="Gene3D" id="3.30.70.330">
    <property type="match status" value="4"/>
</dbReference>
<dbReference type="GO" id="GO:0005634">
    <property type="term" value="C:nucleus"/>
    <property type="evidence" value="ECO:0007669"/>
    <property type="project" value="UniProtKB-SubCell"/>
</dbReference>
<evidence type="ECO:0000259" key="17">
    <source>
        <dbReference type="PROSITE" id="PS50102"/>
    </source>
</evidence>
<comment type="function">
    <text evidence="14">Plays a role in pre-mRNA splicing and in the regulation of alternative splicing events. Activates exon skipping of its own pre-mRNA during muscle cell differentiation. Binds to the polypyrimidine tract of introns. May promote RNA looping when bound to two separate polypyrimidine tracts in the same pre-mRNA. May promote the binding of U2 snRNP to pre-mRNA. Cooperates with RAVER1 to modulate switching between mutually exclusive exons during maturation of the TPM1 pre-mRNA. Represses the splicing of MAPT/Tau exon 10. Binds to polypyrimidine-rich controlling element (PCE) of CFTR and promotes exon skipping of CFTR exon 9, thereby antagonizing TIA1 and its role in exon inclusion of CFTR exon 9. Plays a role in the splicing of pyruvate kinase PKM by binding repressively to a polypyrimidine tract flanking PKM exon 9, inhibiting exon 9 inclusion and resulting in exon 10 inclusion and production of the PKM M2 isoform.</text>
</comment>
<evidence type="ECO:0000256" key="14">
    <source>
        <dbReference type="ARBA" id="ARBA00055436"/>
    </source>
</evidence>
<evidence type="ECO:0000256" key="5">
    <source>
        <dbReference type="ARBA" id="ARBA00022553"/>
    </source>
</evidence>
<keyword evidence="5" id="KW-0597">Phosphoprotein</keyword>
<dbReference type="PANTHER" id="PTHR15592">
    <property type="entry name" value="MATRIN 3/NUCLEAR PROTEIN 220-RELATED"/>
    <property type="match status" value="1"/>
</dbReference>
<dbReference type="FunFam" id="3.30.70.330:FF:000036">
    <property type="entry name" value="polypyrimidine tract-binding protein 1 isoform X2"/>
    <property type="match status" value="1"/>
</dbReference>
<dbReference type="GO" id="GO:0006397">
    <property type="term" value="P:mRNA processing"/>
    <property type="evidence" value="ECO:0007669"/>
    <property type="project" value="UniProtKB-KW"/>
</dbReference>
<keyword evidence="7" id="KW-0677">Repeat</keyword>
<evidence type="ECO:0000256" key="13">
    <source>
        <dbReference type="ARBA" id="ARBA00023242"/>
    </source>
</evidence>
<dbReference type="SUPFAM" id="SSF54928">
    <property type="entry name" value="RNA-binding domain, RBD"/>
    <property type="match status" value="4"/>
</dbReference>
<dbReference type="Pfam" id="PF13893">
    <property type="entry name" value="RRM_5"/>
    <property type="match status" value="2"/>
</dbReference>
<keyword evidence="12" id="KW-0508">mRNA splicing</keyword>
<evidence type="ECO:0000256" key="4">
    <source>
        <dbReference type="ARBA" id="ARBA00022499"/>
    </source>
</evidence>
<evidence type="ECO:0000313" key="19">
    <source>
        <dbReference type="Proteomes" id="UP000700334"/>
    </source>
</evidence>
<dbReference type="FunFam" id="3.30.70.330:FF:000018">
    <property type="entry name" value="Polypyrimidine tract-binding protein 2 isoform 1"/>
    <property type="match status" value="1"/>
</dbReference>
<dbReference type="SMART" id="SM00360">
    <property type="entry name" value="RRM"/>
    <property type="match status" value="4"/>
</dbReference>
<organism evidence="18 19">
    <name type="scientific">Galemys pyrenaicus</name>
    <name type="common">Iberian desman</name>
    <name type="synonym">Pyrenean desman</name>
    <dbReference type="NCBI Taxonomy" id="202257"/>
    <lineage>
        <taxon>Eukaryota</taxon>
        <taxon>Metazoa</taxon>
        <taxon>Chordata</taxon>
        <taxon>Craniata</taxon>
        <taxon>Vertebrata</taxon>
        <taxon>Euteleostomi</taxon>
        <taxon>Mammalia</taxon>
        <taxon>Eutheria</taxon>
        <taxon>Laurasiatheria</taxon>
        <taxon>Eulipotyphla</taxon>
        <taxon>Talpidae</taxon>
        <taxon>Galemys</taxon>
    </lineage>
</organism>
<dbReference type="PROSITE" id="PS50102">
    <property type="entry name" value="RRM"/>
    <property type="match status" value="4"/>
</dbReference>
<evidence type="ECO:0000313" key="18">
    <source>
        <dbReference type="EMBL" id="KAG8519223.1"/>
    </source>
</evidence>
<evidence type="ECO:0000256" key="9">
    <source>
        <dbReference type="ARBA" id="ARBA00022884"/>
    </source>
</evidence>
<keyword evidence="3" id="KW-0678">Repressor</keyword>
<dbReference type="InterPro" id="IPR035000">
    <property type="entry name" value="PTBP1_RRM1"/>
</dbReference>
<evidence type="ECO:0000256" key="8">
    <source>
        <dbReference type="ARBA" id="ARBA00022843"/>
    </source>
</evidence>
<dbReference type="GO" id="GO:0008380">
    <property type="term" value="P:RNA splicing"/>
    <property type="evidence" value="ECO:0007669"/>
    <property type="project" value="UniProtKB-KW"/>
</dbReference>
<dbReference type="FunFam" id="3.30.70.330:FF:000032">
    <property type="entry name" value="Polypyrimidine tract-binding protein 2 isoform 1"/>
    <property type="match status" value="1"/>
</dbReference>
<evidence type="ECO:0000256" key="10">
    <source>
        <dbReference type="ARBA" id="ARBA00022990"/>
    </source>
</evidence>
<gene>
    <name evidence="18" type="ORF">J0S82_006049</name>
</gene>
<keyword evidence="4" id="KW-1017">Isopeptide bond</keyword>
<dbReference type="AlphaFoldDB" id="A0A8J6AEC9"/>
<feature type="domain" description="RRM" evidence="17">
    <location>
        <begin position="487"/>
        <end position="605"/>
    </location>
</feature>
<evidence type="ECO:0000256" key="12">
    <source>
        <dbReference type="ARBA" id="ARBA00023187"/>
    </source>
</evidence>
<comment type="subcellular location">
    <subcellularLocation>
        <location evidence="1">Nucleus</location>
    </subcellularLocation>
</comment>
<evidence type="ECO:0000256" key="16">
    <source>
        <dbReference type="PROSITE-ProRule" id="PRU00176"/>
    </source>
</evidence>
<comment type="caution">
    <text evidence="18">The sequence shown here is derived from an EMBL/GenBank/DDBJ whole genome shotgun (WGS) entry which is preliminary data.</text>
</comment>
<feature type="domain" description="RRM" evidence="17">
    <location>
        <begin position="334"/>
        <end position="410"/>
    </location>
</feature>
<keyword evidence="10" id="KW-0007">Acetylation</keyword>
<dbReference type="Pfam" id="PF11835">
    <property type="entry name" value="RRM_8"/>
    <property type="match status" value="1"/>
</dbReference>
<keyword evidence="9 16" id="KW-0694">RNA-binding</keyword>
<accession>A0A8J6AEC9</accession>
<dbReference type="InterPro" id="IPR012677">
    <property type="entry name" value="Nucleotide-bd_a/b_plait_sf"/>
</dbReference>
<evidence type="ECO:0000256" key="15">
    <source>
        <dbReference type="ARBA" id="ARBA00065258"/>
    </source>
</evidence>
<evidence type="ECO:0000256" key="11">
    <source>
        <dbReference type="ARBA" id="ARBA00023159"/>
    </source>
</evidence>
<dbReference type="CDD" id="cd12777">
    <property type="entry name" value="RRM1_PTBP1"/>
    <property type="match status" value="1"/>
</dbReference>
<evidence type="ECO:0000256" key="1">
    <source>
        <dbReference type="ARBA" id="ARBA00004123"/>
    </source>
</evidence>
<evidence type="ECO:0000256" key="2">
    <source>
        <dbReference type="ARBA" id="ARBA00019540"/>
    </source>
</evidence>
<keyword evidence="8" id="KW-0832">Ubl conjugation</keyword>
<evidence type="ECO:0000256" key="3">
    <source>
        <dbReference type="ARBA" id="ARBA00022491"/>
    </source>
</evidence>
<comment type="subunit">
    <text evidence="15">Monomer. Part of a ternary complex containing KHSRP, PTBP1, PTBP2 and HNRPH1. Interacts with RAVER1 and SFPQ.</text>
</comment>
<dbReference type="InterPro" id="IPR021790">
    <property type="entry name" value="PTBP1-like_RRM2"/>
</dbReference>
<dbReference type="InterPro" id="IPR006536">
    <property type="entry name" value="HnRNP-L/PTB"/>
</dbReference>